<proteinExistence type="predicted"/>
<dbReference type="EMBL" id="MU795639">
    <property type="protein sequence ID" value="KAJ3805257.1"/>
    <property type="molecule type" value="Genomic_DNA"/>
</dbReference>
<feature type="non-terminal residue" evidence="1">
    <location>
        <position position="93"/>
    </location>
</feature>
<evidence type="ECO:0000313" key="2">
    <source>
        <dbReference type="Proteomes" id="UP001163835"/>
    </source>
</evidence>
<reference evidence="1" key="1">
    <citation type="submission" date="2022-09" db="EMBL/GenBank/DDBJ databases">
        <title>A Global Phylogenomic Analysis of the Shiitake Genus Lentinula.</title>
        <authorList>
            <consortium name="DOE Joint Genome Institute"/>
            <person name="Sierra-Patev S."/>
            <person name="Min B."/>
            <person name="Naranjo-Ortiz M."/>
            <person name="Looney B."/>
            <person name="Konkel Z."/>
            <person name="Slot J.C."/>
            <person name="Sakamoto Y."/>
            <person name="Steenwyk J.L."/>
            <person name="Rokas A."/>
            <person name="Carro J."/>
            <person name="Camarero S."/>
            <person name="Ferreira P."/>
            <person name="Molpeceres G."/>
            <person name="Ruiz-Duenas F.J."/>
            <person name="Serrano A."/>
            <person name="Henrissat B."/>
            <person name="Drula E."/>
            <person name="Hughes K.W."/>
            <person name="Mata J.L."/>
            <person name="Ishikawa N.K."/>
            <person name="Vargas-Isla R."/>
            <person name="Ushijima S."/>
            <person name="Smith C.A."/>
            <person name="Ahrendt S."/>
            <person name="Andreopoulos W."/>
            <person name="He G."/>
            <person name="Labutti K."/>
            <person name="Lipzen A."/>
            <person name="Ng V."/>
            <person name="Riley R."/>
            <person name="Sandor L."/>
            <person name="Barry K."/>
            <person name="Martinez A.T."/>
            <person name="Xiao Y."/>
            <person name="Gibbons J.G."/>
            <person name="Terashima K."/>
            <person name="Grigoriev I.V."/>
            <person name="Hibbett D.S."/>
        </authorList>
    </citation>
    <scope>NUCLEOTIDE SEQUENCE</scope>
    <source>
        <strain evidence="1">TMI1499</strain>
    </source>
</reference>
<name>A0ACC1TKI8_9AGAR</name>
<organism evidence="1 2">
    <name type="scientific">Lentinula aff. lateritia</name>
    <dbReference type="NCBI Taxonomy" id="2804960"/>
    <lineage>
        <taxon>Eukaryota</taxon>
        <taxon>Fungi</taxon>
        <taxon>Dikarya</taxon>
        <taxon>Basidiomycota</taxon>
        <taxon>Agaricomycotina</taxon>
        <taxon>Agaricomycetes</taxon>
        <taxon>Agaricomycetidae</taxon>
        <taxon>Agaricales</taxon>
        <taxon>Marasmiineae</taxon>
        <taxon>Omphalotaceae</taxon>
        <taxon>Lentinula</taxon>
    </lineage>
</organism>
<dbReference type="Proteomes" id="UP001163835">
    <property type="component" value="Unassembled WGS sequence"/>
</dbReference>
<evidence type="ECO:0000313" key="1">
    <source>
        <dbReference type="EMBL" id="KAJ3805257.1"/>
    </source>
</evidence>
<protein>
    <submittedName>
        <fullName evidence="1">Uncharacterized protein</fullName>
    </submittedName>
</protein>
<sequence length="93" mass="10070">TFDWRITIQGGLAKAFQIFTEGDKCKVSPKTECVETSIEEPIEAYTDGSCMQNGTDKASAGAGVHFPNGEYSDCTIQIPNHIKQSNQSAEIIA</sequence>
<feature type="non-terminal residue" evidence="1">
    <location>
        <position position="1"/>
    </location>
</feature>
<accession>A0ACC1TKI8</accession>
<gene>
    <name evidence="1" type="ORF">F5876DRAFT_1582</name>
</gene>
<keyword evidence="2" id="KW-1185">Reference proteome</keyword>
<comment type="caution">
    <text evidence="1">The sequence shown here is derived from an EMBL/GenBank/DDBJ whole genome shotgun (WGS) entry which is preliminary data.</text>
</comment>